<dbReference type="EMBL" id="HBEG01018526">
    <property type="protein sequence ID" value="CAD8355858.1"/>
    <property type="molecule type" value="Transcribed_RNA"/>
</dbReference>
<dbReference type="AlphaFoldDB" id="A0A7S0A8J1"/>
<proteinExistence type="predicted"/>
<reference evidence="2" key="1">
    <citation type="submission" date="2021-01" db="EMBL/GenBank/DDBJ databases">
        <authorList>
            <person name="Corre E."/>
            <person name="Pelletier E."/>
            <person name="Niang G."/>
            <person name="Scheremetjew M."/>
            <person name="Finn R."/>
            <person name="Kale V."/>
            <person name="Holt S."/>
            <person name="Cochrane G."/>
            <person name="Meng A."/>
            <person name="Brown T."/>
            <person name="Cohen L."/>
        </authorList>
    </citation>
    <scope>NUCLEOTIDE SEQUENCE</scope>
    <source>
        <strain evidence="2">Pbaha01</strain>
    </source>
</reference>
<accession>A0A7S0A8J1</accession>
<feature type="region of interest" description="Disordered" evidence="1">
    <location>
        <begin position="103"/>
        <end position="123"/>
    </location>
</feature>
<evidence type="ECO:0000313" key="2">
    <source>
        <dbReference type="EMBL" id="CAD8355858.1"/>
    </source>
</evidence>
<feature type="region of interest" description="Disordered" evidence="1">
    <location>
        <begin position="1"/>
        <end position="49"/>
    </location>
</feature>
<organism evidence="2">
    <name type="scientific">Pyrodinium bahamense</name>
    <dbReference type="NCBI Taxonomy" id="73915"/>
    <lineage>
        <taxon>Eukaryota</taxon>
        <taxon>Sar</taxon>
        <taxon>Alveolata</taxon>
        <taxon>Dinophyceae</taxon>
        <taxon>Gonyaulacales</taxon>
        <taxon>Pyrocystaceae</taxon>
        <taxon>Pyrodinium</taxon>
    </lineage>
</organism>
<gene>
    <name evidence="2" type="ORF">PBAH0796_LOCUS11225</name>
</gene>
<sequence>MLFGSRVAPLSAAGPSAGVDSLGSEATISGSSQGVQWPPPGTAHKQAGAQPCMAGHALPLQHPCPGEGPPSARLLPACRSAWSVGAAAVRRALLAARSLASSAARGGPCAAAAAPPSMAPVSS</sequence>
<protein>
    <submittedName>
        <fullName evidence="2">Uncharacterized protein</fullName>
    </submittedName>
</protein>
<name>A0A7S0A8J1_9DINO</name>
<feature type="compositionally biased region" description="Polar residues" evidence="1">
    <location>
        <begin position="24"/>
        <end position="35"/>
    </location>
</feature>
<evidence type="ECO:0000256" key="1">
    <source>
        <dbReference type="SAM" id="MobiDB-lite"/>
    </source>
</evidence>